<dbReference type="PANTHER" id="PTHR33886">
    <property type="entry name" value="UNSATURATED RHAMNOGALACTURONAN HYDROLASE (EUROFUNG)"/>
    <property type="match status" value="1"/>
</dbReference>
<reference evidence="2 3" key="1">
    <citation type="submission" date="2019-11" db="EMBL/GenBank/DDBJ databases">
        <authorList>
            <person name="Dong K."/>
        </authorList>
    </citation>
    <scope>NUCLEOTIDE SEQUENCE [LARGE SCALE GENOMIC DNA]</scope>
    <source>
        <strain evidence="2 3">NBRC 112902</strain>
    </source>
</reference>
<proteinExistence type="predicted"/>
<evidence type="ECO:0000313" key="2">
    <source>
        <dbReference type="EMBL" id="MTH57904.1"/>
    </source>
</evidence>
<gene>
    <name evidence="2" type="ORF">GL300_01635</name>
</gene>
<dbReference type="SUPFAM" id="SSF48208">
    <property type="entry name" value="Six-hairpin glycosidases"/>
    <property type="match status" value="1"/>
</dbReference>
<keyword evidence="2" id="KW-0808">Transferase</keyword>
<accession>A0A844HHJ1</accession>
<dbReference type="InterPro" id="IPR010905">
    <property type="entry name" value="Glyco_hydro_88"/>
</dbReference>
<dbReference type="EMBL" id="WMIG01000001">
    <property type="protein sequence ID" value="MTH57904.1"/>
    <property type="molecule type" value="Genomic_DNA"/>
</dbReference>
<dbReference type="GO" id="GO:0016740">
    <property type="term" value="F:transferase activity"/>
    <property type="evidence" value="ECO:0007669"/>
    <property type="project" value="UniProtKB-KW"/>
</dbReference>
<keyword evidence="3" id="KW-1185">Reference proteome</keyword>
<organism evidence="2 3">
    <name type="scientific">Paracoccus litorisediminis</name>
    <dbReference type="NCBI Taxonomy" id="2006130"/>
    <lineage>
        <taxon>Bacteria</taxon>
        <taxon>Pseudomonadati</taxon>
        <taxon>Pseudomonadota</taxon>
        <taxon>Alphaproteobacteria</taxon>
        <taxon>Rhodobacterales</taxon>
        <taxon>Paracoccaceae</taxon>
        <taxon>Paracoccus</taxon>
    </lineage>
</organism>
<dbReference type="InterPro" id="IPR008928">
    <property type="entry name" value="6-hairpin_glycosidase_sf"/>
</dbReference>
<evidence type="ECO:0000256" key="1">
    <source>
        <dbReference type="ARBA" id="ARBA00022801"/>
    </source>
</evidence>
<comment type="caution">
    <text evidence="2">The sequence shown here is derived from an EMBL/GenBank/DDBJ whole genome shotgun (WGS) entry which is preliminary data.</text>
</comment>
<sequence length="368" mass="40748">MPLSDYFDAFCHDYQAYKGGPWCYEDGCIYRGLDLLHEVTGDPRWRAHLRRLVDAQVGPEGELAGYDPDDFNIDNILAGRVLFPLWRETGDDRYMAAARRLVGQLDRHPRISTGNYWHKLRYPHQVWLDGLYMGLPFQIEYGIAAGEPQRIEDALTQFLAALDLTQTPSGLHVHGYDESRDQRWSDPDTGQSPAVWARAMGWLAMALVDALALLPGDPRAAELHQRTRQILLKLADLQAPSGLWPQVLEAPDLQGNYEESSASAMFAYAFLRAARLGLVSGGDAARLRDAGLKALDALEQTRLIQRGGRSRFSGICHVAGLGGFSGVYRDGTPGYYLTEPVVDDDAKGVGPLMMACAEREQVASLAAE</sequence>
<dbReference type="OrthoDB" id="6381507at2"/>
<dbReference type="InterPro" id="IPR012341">
    <property type="entry name" value="6hp_glycosidase-like_sf"/>
</dbReference>
<dbReference type="InterPro" id="IPR052043">
    <property type="entry name" value="PolySaccharide_Degr_Enz"/>
</dbReference>
<dbReference type="Gene3D" id="1.50.10.10">
    <property type="match status" value="1"/>
</dbReference>
<dbReference type="PANTHER" id="PTHR33886:SF8">
    <property type="entry name" value="UNSATURATED RHAMNOGALACTURONAN HYDROLASE (EUROFUNG)"/>
    <property type="match status" value="1"/>
</dbReference>
<protein>
    <submittedName>
        <fullName evidence="2">Di-trans,poly-cis-decaprenylcistransferase</fullName>
    </submittedName>
</protein>
<evidence type="ECO:0000313" key="3">
    <source>
        <dbReference type="Proteomes" id="UP000449846"/>
    </source>
</evidence>
<dbReference type="AlphaFoldDB" id="A0A844HHJ1"/>
<dbReference type="RefSeq" id="WP_155037829.1">
    <property type="nucleotide sequence ID" value="NZ_JBHGCD010000008.1"/>
</dbReference>
<keyword evidence="1" id="KW-0378">Hydrolase</keyword>
<dbReference type="Pfam" id="PF07470">
    <property type="entry name" value="Glyco_hydro_88"/>
    <property type="match status" value="1"/>
</dbReference>
<dbReference type="GO" id="GO:0005975">
    <property type="term" value="P:carbohydrate metabolic process"/>
    <property type="evidence" value="ECO:0007669"/>
    <property type="project" value="InterPro"/>
</dbReference>
<dbReference type="GO" id="GO:0016787">
    <property type="term" value="F:hydrolase activity"/>
    <property type="evidence" value="ECO:0007669"/>
    <property type="project" value="UniProtKB-KW"/>
</dbReference>
<name>A0A844HHJ1_9RHOB</name>
<dbReference type="Proteomes" id="UP000449846">
    <property type="component" value="Unassembled WGS sequence"/>
</dbReference>